<evidence type="ECO:0000256" key="1">
    <source>
        <dbReference type="SAM" id="MobiDB-lite"/>
    </source>
</evidence>
<dbReference type="EMBL" id="CP043494">
    <property type="protein sequence ID" value="WNG49224.1"/>
    <property type="molecule type" value="Genomic_DNA"/>
</dbReference>
<reference evidence="2 3" key="1">
    <citation type="submission" date="2019-08" db="EMBL/GenBank/DDBJ databases">
        <title>Archangium and Cystobacter genomes.</title>
        <authorList>
            <person name="Chen I.-C.K."/>
            <person name="Wielgoss S."/>
        </authorList>
    </citation>
    <scope>NUCLEOTIDE SEQUENCE [LARGE SCALE GENOMIC DNA]</scope>
    <source>
        <strain evidence="2 3">Cbm 6</strain>
    </source>
</reference>
<keyword evidence="3" id="KW-1185">Reference proteome</keyword>
<evidence type="ECO:0000313" key="3">
    <source>
        <dbReference type="Proteomes" id="UP001611383"/>
    </source>
</evidence>
<sequence length="64" mass="7109">MRPVERTEVNGFVVITAADSSPISRATLSLQIWEAMDSVPDEELDPDERKGRTLPAFYSAHHAP</sequence>
<organism evidence="2 3">
    <name type="scientific">Archangium minus</name>
    <dbReference type="NCBI Taxonomy" id="83450"/>
    <lineage>
        <taxon>Bacteria</taxon>
        <taxon>Pseudomonadati</taxon>
        <taxon>Myxococcota</taxon>
        <taxon>Myxococcia</taxon>
        <taxon>Myxococcales</taxon>
        <taxon>Cystobacterineae</taxon>
        <taxon>Archangiaceae</taxon>
        <taxon>Archangium</taxon>
    </lineage>
</organism>
<gene>
    <name evidence="2" type="ORF">F0U60_37725</name>
</gene>
<dbReference type="Proteomes" id="UP001611383">
    <property type="component" value="Chromosome"/>
</dbReference>
<dbReference type="RefSeq" id="WP_395806904.1">
    <property type="nucleotide sequence ID" value="NZ_CP043494.1"/>
</dbReference>
<accession>A0ABY9X1E6</accession>
<feature type="region of interest" description="Disordered" evidence="1">
    <location>
        <begin position="39"/>
        <end position="64"/>
    </location>
</feature>
<evidence type="ECO:0000313" key="2">
    <source>
        <dbReference type="EMBL" id="WNG49224.1"/>
    </source>
</evidence>
<protein>
    <submittedName>
        <fullName evidence="2">Uncharacterized protein</fullName>
    </submittedName>
</protein>
<proteinExistence type="predicted"/>
<name>A0ABY9X1E6_9BACT</name>